<name>A0A0F8Z3C6_9ZZZZ</name>
<dbReference type="InterPro" id="IPR056098">
    <property type="entry name" value="Acb2/Tad1_hairpin"/>
</dbReference>
<gene>
    <name evidence="4" type="ORF">LCGC14_2745460</name>
</gene>
<keyword evidence="1" id="KW-0547">Nucleotide-binding</keyword>
<proteinExistence type="predicted"/>
<feature type="compositionally biased region" description="Basic and acidic residues" evidence="2">
    <location>
        <begin position="1"/>
        <end position="12"/>
    </location>
</feature>
<evidence type="ECO:0000256" key="1">
    <source>
        <dbReference type="ARBA" id="ARBA00022741"/>
    </source>
</evidence>
<evidence type="ECO:0000256" key="2">
    <source>
        <dbReference type="SAM" id="MobiDB-lite"/>
    </source>
</evidence>
<dbReference type="AlphaFoldDB" id="A0A0F8Z3C6"/>
<organism evidence="4">
    <name type="scientific">marine sediment metagenome</name>
    <dbReference type="NCBI Taxonomy" id="412755"/>
    <lineage>
        <taxon>unclassified sequences</taxon>
        <taxon>metagenomes</taxon>
        <taxon>ecological metagenomes</taxon>
    </lineage>
</organism>
<evidence type="ECO:0000259" key="3">
    <source>
        <dbReference type="Pfam" id="PF24729"/>
    </source>
</evidence>
<dbReference type="EMBL" id="LAZR01050058">
    <property type="protein sequence ID" value="KKK88213.1"/>
    <property type="molecule type" value="Genomic_DNA"/>
</dbReference>
<protein>
    <recommendedName>
        <fullName evidence="3">Acb2/Tad1 hairpin domain-containing protein</fullName>
    </recommendedName>
</protein>
<comment type="caution">
    <text evidence="4">The sequence shown here is derived from an EMBL/GenBank/DDBJ whole genome shotgun (WGS) entry which is preliminary data.</text>
</comment>
<evidence type="ECO:0000313" key="4">
    <source>
        <dbReference type="EMBL" id="KKK88213.1"/>
    </source>
</evidence>
<sequence length="70" mass="7771">MITKDRINHDFSYHPATPKTGPKHDRVRELLLETAAQLVDIVPDGREQSVAVTKLEEAMFWANAGIARGG</sequence>
<feature type="domain" description="Acb2/Tad1 hairpin" evidence="3">
    <location>
        <begin position="5"/>
        <end position="67"/>
    </location>
</feature>
<feature type="region of interest" description="Disordered" evidence="2">
    <location>
        <begin position="1"/>
        <end position="23"/>
    </location>
</feature>
<dbReference type="Pfam" id="PF24729">
    <property type="entry name" value="Acb2_Tad1_hairpin"/>
    <property type="match status" value="1"/>
</dbReference>
<dbReference type="GO" id="GO:0000166">
    <property type="term" value="F:nucleotide binding"/>
    <property type="evidence" value="ECO:0007669"/>
    <property type="project" value="UniProtKB-KW"/>
</dbReference>
<reference evidence="4" key="1">
    <citation type="journal article" date="2015" name="Nature">
        <title>Complex archaea that bridge the gap between prokaryotes and eukaryotes.</title>
        <authorList>
            <person name="Spang A."/>
            <person name="Saw J.H."/>
            <person name="Jorgensen S.L."/>
            <person name="Zaremba-Niedzwiedzka K."/>
            <person name="Martijn J."/>
            <person name="Lind A.E."/>
            <person name="van Eijk R."/>
            <person name="Schleper C."/>
            <person name="Guy L."/>
            <person name="Ettema T.J."/>
        </authorList>
    </citation>
    <scope>NUCLEOTIDE SEQUENCE</scope>
</reference>
<accession>A0A0F8Z3C6</accession>